<organism evidence="3 4">
    <name type="scientific">Allorhodopirellula solitaria</name>
    <dbReference type="NCBI Taxonomy" id="2527987"/>
    <lineage>
        <taxon>Bacteria</taxon>
        <taxon>Pseudomonadati</taxon>
        <taxon>Planctomycetota</taxon>
        <taxon>Planctomycetia</taxon>
        <taxon>Pirellulales</taxon>
        <taxon>Pirellulaceae</taxon>
        <taxon>Allorhodopirellula</taxon>
    </lineage>
</organism>
<feature type="region of interest" description="Disordered" evidence="1">
    <location>
        <begin position="1"/>
        <end position="38"/>
    </location>
</feature>
<name>A0A5C5XTE1_9BACT</name>
<dbReference type="AlphaFoldDB" id="A0A5C5XTE1"/>
<evidence type="ECO:0000256" key="1">
    <source>
        <dbReference type="SAM" id="MobiDB-lite"/>
    </source>
</evidence>
<feature type="domain" description="3-keto-alpha-glucoside-1,2-lyase/3-keto-2-hydroxy-glucal hydratase" evidence="2">
    <location>
        <begin position="80"/>
        <end position="288"/>
    </location>
</feature>
<evidence type="ECO:0000259" key="2">
    <source>
        <dbReference type="Pfam" id="PF06439"/>
    </source>
</evidence>
<evidence type="ECO:0000313" key="4">
    <source>
        <dbReference type="Proteomes" id="UP000318053"/>
    </source>
</evidence>
<feature type="compositionally biased region" description="Low complexity" evidence="1">
    <location>
        <begin position="1"/>
        <end position="15"/>
    </location>
</feature>
<accession>A0A5C5XTE1</accession>
<gene>
    <name evidence="3" type="ORF">CA85_30440</name>
</gene>
<reference evidence="3 4" key="1">
    <citation type="submission" date="2019-02" db="EMBL/GenBank/DDBJ databases">
        <title>Deep-cultivation of Planctomycetes and their phenomic and genomic characterization uncovers novel biology.</title>
        <authorList>
            <person name="Wiegand S."/>
            <person name="Jogler M."/>
            <person name="Boedeker C."/>
            <person name="Pinto D."/>
            <person name="Vollmers J."/>
            <person name="Rivas-Marin E."/>
            <person name="Kohn T."/>
            <person name="Peeters S.H."/>
            <person name="Heuer A."/>
            <person name="Rast P."/>
            <person name="Oberbeckmann S."/>
            <person name="Bunk B."/>
            <person name="Jeske O."/>
            <person name="Meyerdierks A."/>
            <person name="Storesund J.E."/>
            <person name="Kallscheuer N."/>
            <person name="Luecker S."/>
            <person name="Lage O.M."/>
            <person name="Pohl T."/>
            <person name="Merkel B.J."/>
            <person name="Hornburger P."/>
            <person name="Mueller R.-W."/>
            <person name="Bruemmer F."/>
            <person name="Labrenz M."/>
            <person name="Spormann A.M."/>
            <person name="Op Den Camp H."/>
            <person name="Overmann J."/>
            <person name="Amann R."/>
            <person name="Jetten M.S.M."/>
            <person name="Mascher T."/>
            <person name="Medema M.H."/>
            <person name="Devos D.P."/>
            <person name="Kaster A.-K."/>
            <person name="Ovreas L."/>
            <person name="Rohde M."/>
            <person name="Galperin M.Y."/>
            <person name="Jogler C."/>
        </authorList>
    </citation>
    <scope>NUCLEOTIDE SEQUENCE [LARGE SCALE GENOMIC DNA]</scope>
    <source>
        <strain evidence="3 4">CA85</strain>
    </source>
</reference>
<feature type="compositionally biased region" description="Polar residues" evidence="1">
    <location>
        <begin position="206"/>
        <end position="217"/>
    </location>
</feature>
<dbReference type="RefSeq" id="WP_146391982.1">
    <property type="nucleotide sequence ID" value="NZ_SJPK01000006.1"/>
</dbReference>
<dbReference type="EMBL" id="SJPK01000006">
    <property type="protein sequence ID" value="TWT66180.1"/>
    <property type="molecule type" value="Genomic_DNA"/>
</dbReference>
<dbReference type="InterPro" id="IPR010496">
    <property type="entry name" value="AL/BT2_dom"/>
</dbReference>
<dbReference type="OrthoDB" id="262927at2"/>
<comment type="caution">
    <text evidence="3">The sequence shown here is derived from an EMBL/GenBank/DDBJ whole genome shotgun (WGS) entry which is preliminary data.</text>
</comment>
<keyword evidence="4" id="KW-1185">Reference proteome</keyword>
<dbReference type="Pfam" id="PF06439">
    <property type="entry name" value="3keto-disac_hyd"/>
    <property type="match status" value="1"/>
</dbReference>
<feature type="region of interest" description="Disordered" evidence="1">
    <location>
        <begin position="206"/>
        <end position="227"/>
    </location>
</feature>
<sequence length="291" mass="32395">MIRFSARRAAISAERPQPAATKHPEKSRSTAPRGGRPRLQTPLFRALALVAVVSFSAAADAQDSSRLTEVTDKEFSQRSRPLFDGTVLAGWEGNGHWFRTENKAIVAGRLEKPIPKNQFLCTTDSFADFDLRMEVRMRGQDPNAGVQFRSRRPRKSDSVPANEVVGYQADMGHAWGRSVWGGLYDESRRRKMLAEPETPFAVKWTTAQSGTPNSTPASEGEAEPTSVPETQWVRMRIVCKGDQIEIFLNGNLTVRYTETDSEIPRAGVIGVQIHSGPPAEAWYRNIRILSL</sequence>
<dbReference type="Proteomes" id="UP000318053">
    <property type="component" value="Unassembled WGS sequence"/>
</dbReference>
<protein>
    <recommendedName>
        <fullName evidence="2">3-keto-alpha-glucoside-1,2-lyase/3-keto-2-hydroxy-glucal hydratase domain-containing protein</fullName>
    </recommendedName>
</protein>
<proteinExistence type="predicted"/>
<evidence type="ECO:0000313" key="3">
    <source>
        <dbReference type="EMBL" id="TWT66180.1"/>
    </source>
</evidence>
<dbReference type="Gene3D" id="2.60.120.560">
    <property type="entry name" value="Exo-inulinase, domain 1"/>
    <property type="match status" value="1"/>
</dbReference>
<dbReference type="GO" id="GO:0016787">
    <property type="term" value="F:hydrolase activity"/>
    <property type="evidence" value="ECO:0007669"/>
    <property type="project" value="InterPro"/>
</dbReference>